<feature type="transmembrane region" description="Helical" evidence="1">
    <location>
        <begin position="64"/>
        <end position="82"/>
    </location>
</feature>
<protein>
    <submittedName>
        <fullName evidence="2">Uncharacterized protein</fullName>
    </submittedName>
</protein>
<proteinExistence type="predicted"/>
<organism evidence="2 3">
    <name type="scientific">Clostridium taeniosporum</name>
    <dbReference type="NCBI Taxonomy" id="394958"/>
    <lineage>
        <taxon>Bacteria</taxon>
        <taxon>Bacillati</taxon>
        <taxon>Bacillota</taxon>
        <taxon>Clostridia</taxon>
        <taxon>Eubacteriales</taxon>
        <taxon>Clostridiaceae</taxon>
        <taxon>Clostridium</taxon>
    </lineage>
</organism>
<dbReference type="KEGG" id="ctae:BGI42_06715"/>
<dbReference type="RefSeq" id="WP_069679599.1">
    <property type="nucleotide sequence ID" value="NZ_CP017253.2"/>
</dbReference>
<feature type="transmembrane region" description="Helical" evidence="1">
    <location>
        <begin position="39"/>
        <end position="57"/>
    </location>
</feature>
<dbReference type="STRING" id="394958.BGI42_06715"/>
<dbReference type="Proteomes" id="UP000094652">
    <property type="component" value="Chromosome"/>
</dbReference>
<dbReference type="EMBL" id="CP017253">
    <property type="protein sequence ID" value="AOR23448.1"/>
    <property type="molecule type" value="Genomic_DNA"/>
</dbReference>
<evidence type="ECO:0000313" key="3">
    <source>
        <dbReference type="Proteomes" id="UP000094652"/>
    </source>
</evidence>
<keyword evidence="3" id="KW-1185">Reference proteome</keyword>
<dbReference type="AlphaFoldDB" id="A0A1D7XJC7"/>
<evidence type="ECO:0000256" key="1">
    <source>
        <dbReference type="SAM" id="Phobius"/>
    </source>
</evidence>
<keyword evidence="1" id="KW-1133">Transmembrane helix</keyword>
<accession>A0A1D7XJC7</accession>
<feature type="transmembrane region" description="Helical" evidence="1">
    <location>
        <begin position="88"/>
        <end position="107"/>
    </location>
</feature>
<name>A0A1D7XJC7_9CLOT</name>
<sequence length="114" mass="12662">MKKKNNKYTMTSIGICGVMFGRIFNRILSIYFGNNSSNVVFGVATAVVLCAILISIVMGYYKGAIQLIIISLPMIIGGIGLYRDNMDMVGFSLLIALIMYPILIKVMKKLNRNE</sequence>
<keyword evidence="1" id="KW-0472">Membrane</keyword>
<gene>
    <name evidence="2" type="ORF">BGI42_06715</name>
</gene>
<reference evidence="3" key="1">
    <citation type="submission" date="2016-09" db="EMBL/GenBank/DDBJ databases">
        <title>Genomics of Clostridium taeniosporum, an organism which forms endospores with ribbon-like appendages.</title>
        <authorList>
            <person name="Walker J.R."/>
        </authorList>
    </citation>
    <scope>NUCLEOTIDE SEQUENCE [LARGE SCALE GENOMIC DNA]</scope>
    <source>
        <strain evidence="3">1/k</strain>
    </source>
</reference>
<keyword evidence="1" id="KW-0812">Transmembrane</keyword>
<dbReference type="OrthoDB" id="1959778at2"/>
<evidence type="ECO:0000313" key="2">
    <source>
        <dbReference type="EMBL" id="AOR23448.1"/>
    </source>
</evidence>
<feature type="transmembrane region" description="Helical" evidence="1">
    <location>
        <begin position="12"/>
        <end position="33"/>
    </location>
</feature>